<dbReference type="SUPFAM" id="SSF55315">
    <property type="entry name" value="L30e-like"/>
    <property type="match status" value="1"/>
</dbReference>
<comment type="similarity">
    <text evidence="6">Belongs to the class IV-like SAM-binding methyltransferase superfamily. RNA methyltransferase TrmH family. RlmB subfamily.</text>
</comment>
<dbReference type="Pfam" id="PF00588">
    <property type="entry name" value="SpoU_methylase"/>
    <property type="match status" value="1"/>
</dbReference>
<keyword evidence="3 6" id="KW-0489">Methyltransferase</keyword>
<keyword evidence="1 6" id="KW-0963">Cytoplasm</keyword>
<comment type="subcellular location">
    <subcellularLocation>
        <location evidence="6">Cytoplasm</location>
    </subcellularLocation>
</comment>
<evidence type="ECO:0000256" key="2">
    <source>
        <dbReference type="ARBA" id="ARBA00022552"/>
    </source>
</evidence>
<evidence type="ECO:0000313" key="9">
    <source>
        <dbReference type="Proteomes" id="UP000669605"/>
    </source>
</evidence>
<proteinExistence type="inferred from homology"/>
<feature type="binding site" evidence="6">
    <location>
        <position position="203"/>
    </location>
    <ligand>
        <name>S-adenosyl-L-methionine</name>
        <dbReference type="ChEBI" id="CHEBI:59789"/>
    </ligand>
</feature>
<comment type="function">
    <text evidence="6">Specifically methylates the ribose of guanosine 2251 in 23S rRNA.</text>
</comment>
<dbReference type="InterPro" id="IPR004441">
    <property type="entry name" value="rRNA_MeTrfase_TrmH"/>
</dbReference>
<evidence type="ECO:0000259" key="7">
    <source>
        <dbReference type="SMART" id="SM00967"/>
    </source>
</evidence>
<keyword evidence="5 6" id="KW-0949">S-adenosyl-L-methionine</keyword>
<dbReference type="InterPro" id="IPR013123">
    <property type="entry name" value="SpoU_subst-bd"/>
</dbReference>
<dbReference type="Gene3D" id="3.40.1280.10">
    <property type="match status" value="1"/>
</dbReference>
<keyword evidence="4 6" id="KW-0808">Transferase</keyword>
<comment type="caution">
    <text evidence="8">The sequence shown here is derived from an EMBL/GenBank/DDBJ whole genome shotgun (WGS) entry which is preliminary data.</text>
</comment>
<dbReference type="SUPFAM" id="SSF75217">
    <property type="entry name" value="alpha/beta knot"/>
    <property type="match status" value="1"/>
</dbReference>
<dbReference type="InterPro" id="IPR024915">
    <property type="entry name" value="23S_rRNA_MeTrfase_RlmB"/>
</dbReference>
<dbReference type="Proteomes" id="UP000669605">
    <property type="component" value="Unassembled WGS sequence"/>
</dbReference>
<dbReference type="InterPro" id="IPR001537">
    <property type="entry name" value="SpoU_MeTrfase"/>
</dbReference>
<dbReference type="InterPro" id="IPR029064">
    <property type="entry name" value="Ribosomal_eL30-like_sf"/>
</dbReference>
<dbReference type="RefSeq" id="WP_169116345.1">
    <property type="nucleotide sequence ID" value="NZ_JAAAUB010000015.1"/>
</dbReference>
<accession>A0ABX1QPT9</accession>
<evidence type="ECO:0000256" key="3">
    <source>
        <dbReference type="ARBA" id="ARBA00022603"/>
    </source>
</evidence>
<evidence type="ECO:0000256" key="1">
    <source>
        <dbReference type="ARBA" id="ARBA00022490"/>
    </source>
</evidence>
<dbReference type="SMART" id="SM00967">
    <property type="entry name" value="SpoU_sub_bind"/>
    <property type="match status" value="1"/>
</dbReference>
<dbReference type="InterPro" id="IPR029026">
    <property type="entry name" value="tRNA_m1G_MTases_N"/>
</dbReference>
<name>A0ABX1QPT9_9PROT</name>
<feature type="binding site" evidence="6">
    <location>
        <position position="232"/>
    </location>
    <ligand>
        <name>S-adenosyl-L-methionine</name>
        <dbReference type="ChEBI" id="CHEBI:59789"/>
    </ligand>
</feature>
<dbReference type="PANTHER" id="PTHR46429:SF1">
    <property type="entry name" value="23S RRNA (GUANOSINE-2'-O-)-METHYLTRANSFERASE RLMB"/>
    <property type="match status" value="1"/>
</dbReference>
<dbReference type="Gene3D" id="3.30.1330.30">
    <property type="match status" value="1"/>
</dbReference>
<dbReference type="PANTHER" id="PTHR46429">
    <property type="entry name" value="23S RRNA (GUANOSINE-2'-O-)-METHYLTRANSFERASE RLMB"/>
    <property type="match status" value="1"/>
</dbReference>
<evidence type="ECO:0000256" key="4">
    <source>
        <dbReference type="ARBA" id="ARBA00022679"/>
    </source>
</evidence>
<dbReference type="HAMAP" id="MF_01887">
    <property type="entry name" value="23SrRNA_methyltr_B"/>
    <property type="match status" value="1"/>
</dbReference>
<keyword evidence="9" id="KW-1185">Reference proteome</keyword>
<dbReference type="Pfam" id="PF08032">
    <property type="entry name" value="SpoU_sub_bind"/>
    <property type="match status" value="1"/>
</dbReference>
<dbReference type="EMBL" id="JAAAUB010000015">
    <property type="protein sequence ID" value="NMH17314.1"/>
    <property type="molecule type" value="Genomic_DNA"/>
</dbReference>
<feature type="domain" description="RNA 2-O ribose methyltransferase substrate binding" evidence="7">
    <location>
        <begin position="10"/>
        <end position="86"/>
    </location>
</feature>
<evidence type="ECO:0000256" key="5">
    <source>
        <dbReference type="ARBA" id="ARBA00022691"/>
    </source>
</evidence>
<comment type="catalytic activity">
    <reaction evidence="6">
        <text>guanosine(2251) in 23S rRNA + S-adenosyl-L-methionine = 2'-O-methylguanosine(2251) in 23S rRNA + S-adenosyl-L-homocysteine + H(+)</text>
        <dbReference type="Rhea" id="RHEA:24140"/>
        <dbReference type="Rhea" id="RHEA-COMP:10239"/>
        <dbReference type="Rhea" id="RHEA-COMP:10241"/>
        <dbReference type="ChEBI" id="CHEBI:15378"/>
        <dbReference type="ChEBI" id="CHEBI:57856"/>
        <dbReference type="ChEBI" id="CHEBI:59789"/>
        <dbReference type="ChEBI" id="CHEBI:74269"/>
        <dbReference type="ChEBI" id="CHEBI:74445"/>
        <dbReference type="EC" id="2.1.1.185"/>
    </reaction>
</comment>
<sequence>MKEETRQRRVVPGFHAVTALLRHRPEDVVELYVDRQRQDARMRSLLERAQLAGVRAVPVDTARLDAIAGGGRHQGVVAFVAAQARTHSLEEVLDALDPKRPALFLVLDGVQDPHNLGACLRVADAAGVDAVIAPKDRAAGLSAAAVKVASGAADTVPYVTVTNLARALRTLKEAGVWVVGAAGEAQKSLYECDLAGPVAWVLGAEGEGLRRLTRELCDELVRIPMLGAIKSLNVSVAAGVCLYETVRRRLAQDSGG</sequence>
<feature type="binding site" evidence="6">
    <location>
        <position position="223"/>
    </location>
    <ligand>
        <name>S-adenosyl-L-methionine</name>
        <dbReference type="ChEBI" id="CHEBI:59789"/>
    </ligand>
</feature>
<keyword evidence="2 6" id="KW-0698">rRNA processing</keyword>
<dbReference type="InterPro" id="IPR029028">
    <property type="entry name" value="Alpha/beta_knot_MTases"/>
</dbReference>
<dbReference type="CDD" id="cd18103">
    <property type="entry name" value="SpoU-like_RlmB"/>
    <property type="match status" value="1"/>
</dbReference>
<dbReference type="EC" id="2.1.1.185" evidence="6"/>
<organism evidence="8 9">
    <name type="scientific">Tepidiphilus baoligensis</name>
    <dbReference type="NCBI Taxonomy" id="2698687"/>
    <lineage>
        <taxon>Bacteria</taxon>
        <taxon>Pseudomonadati</taxon>
        <taxon>Pseudomonadota</taxon>
        <taxon>Hydrogenophilia</taxon>
        <taxon>Hydrogenophilales</taxon>
        <taxon>Hydrogenophilaceae</taxon>
        <taxon>Tepidiphilus</taxon>
    </lineage>
</organism>
<dbReference type="NCBIfam" id="TIGR00186">
    <property type="entry name" value="rRNA_methyl_3"/>
    <property type="match status" value="1"/>
</dbReference>
<reference evidence="8 9" key="1">
    <citation type="journal article" date="2020" name="Curr. Microbiol.">
        <title>Tepidiphilus baoligensis sp. nov., a Novel Bacterium of the Family Hydrogenophilaceae Isolated from an Oil Reservoir.</title>
        <authorList>
            <person name="Zhang X."/>
            <person name="Wang G."/>
            <person name="Ma X."/>
            <person name="Yu J."/>
            <person name="You J."/>
            <person name="Xue Y."/>
            <person name="Ma Y."/>
        </authorList>
    </citation>
    <scope>NUCLEOTIDE SEQUENCE [LARGE SCALE GENOMIC DNA]</scope>
    <source>
        <strain evidence="8 9">B18-69</strain>
    </source>
</reference>
<evidence type="ECO:0000313" key="8">
    <source>
        <dbReference type="EMBL" id="NMH17314.1"/>
    </source>
</evidence>
<evidence type="ECO:0000256" key="6">
    <source>
        <dbReference type="HAMAP-Rule" id="MF_01887"/>
    </source>
</evidence>
<gene>
    <name evidence="6 8" type="primary">rlmB</name>
    <name evidence="8" type="ORF">GV368_09440</name>
</gene>
<protein>
    <recommendedName>
        <fullName evidence="6">23S rRNA (guanosine-2'-O-)-methyltransferase RlmB</fullName>
        <ecNumber evidence="6">2.1.1.185</ecNumber>
    </recommendedName>
    <alternativeName>
        <fullName evidence="6">23S rRNA (guanosine2251 2'-O)-methyltransferase</fullName>
    </alternativeName>
    <alternativeName>
        <fullName evidence="6">23S rRNA Gm2251 2'-O-methyltransferase</fullName>
    </alternativeName>
</protein>